<dbReference type="EMBL" id="JAANXN010000006">
    <property type="protein sequence ID" value="MDF8371151.1"/>
    <property type="molecule type" value="Genomic_DNA"/>
</dbReference>
<feature type="region of interest" description="Disordered" evidence="1">
    <location>
        <begin position="177"/>
        <end position="226"/>
    </location>
</feature>
<keyword evidence="2" id="KW-0812">Transmembrane</keyword>
<evidence type="ECO:0000259" key="3">
    <source>
        <dbReference type="Pfam" id="PF15983"/>
    </source>
</evidence>
<feature type="compositionally biased region" description="Low complexity" evidence="1">
    <location>
        <begin position="363"/>
        <end position="375"/>
    </location>
</feature>
<dbReference type="Pfam" id="PF15983">
    <property type="entry name" value="DUF4767"/>
    <property type="match status" value="1"/>
</dbReference>
<evidence type="ECO:0000313" key="4">
    <source>
        <dbReference type="EMBL" id="MDF8371151.1"/>
    </source>
</evidence>
<evidence type="ECO:0000256" key="1">
    <source>
        <dbReference type="SAM" id="MobiDB-lite"/>
    </source>
</evidence>
<feature type="transmembrane region" description="Helical" evidence="2">
    <location>
        <begin position="148"/>
        <end position="167"/>
    </location>
</feature>
<dbReference type="InterPro" id="IPR031927">
    <property type="entry name" value="DUF4767"/>
</dbReference>
<accession>A0ABD4XJ05</accession>
<protein>
    <submittedName>
        <fullName evidence="4">DUF4767 domain-containing protein</fullName>
    </submittedName>
</protein>
<feature type="compositionally biased region" description="Basic and acidic residues" evidence="1">
    <location>
        <begin position="199"/>
        <end position="222"/>
    </location>
</feature>
<comment type="caution">
    <text evidence="4">The sequence shown here is derived from an EMBL/GenBank/DDBJ whole genome shotgun (WGS) entry which is preliminary data.</text>
</comment>
<dbReference type="AlphaFoldDB" id="A0ABD4XJ05"/>
<dbReference type="RefSeq" id="WP_277362295.1">
    <property type="nucleotide sequence ID" value="NZ_JAANXN010000006.1"/>
</dbReference>
<gene>
    <name evidence="4" type="ORF">G9403_05695</name>
</gene>
<feature type="compositionally biased region" description="Polar residues" evidence="1">
    <location>
        <begin position="376"/>
        <end position="388"/>
    </location>
</feature>
<name>A0ABD4XJ05_WEIPA</name>
<feature type="compositionally biased region" description="Acidic residues" evidence="1">
    <location>
        <begin position="75"/>
        <end position="90"/>
    </location>
</feature>
<feature type="compositionally biased region" description="Low complexity" evidence="1">
    <location>
        <begin position="49"/>
        <end position="59"/>
    </location>
</feature>
<reference evidence="4 5" key="1">
    <citation type="submission" date="2020-03" db="EMBL/GenBank/DDBJ databases">
        <title>Comparative genomics of Weissella paramesenteroides.</title>
        <authorList>
            <person name="Kant R."/>
            <person name="Takala T."/>
            <person name="Saris P."/>
        </authorList>
    </citation>
    <scope>NUCLEOTIDE SEQUENCE [LARGE SCALE GENOMIC DNA]</scope>
    <source>
        <strain evidence="4 5">SJ27-4</strain>
    </source>
</reference>
<feature type="region of interest" description="Disordered" evidence="1">
    <location>
        <begin position="363"/>
        <end position="388"/>
    </location>
</feature>
<keyword evidence="2" id="KW-0472">Membrane</keyword>
<keyword evidence="2" id="KW-1133">Transmembrane helix</keyword>
<evidence type="ECO:0000313" key="5">
    <source>
        <dbReference type="Proteomes" id="UP001215461"/>
    </source>
</evidence>
<sequence length="388" mass="42209">MTDKERLRQYQDLLEAGAITEDEFNDMTKHLRERIQADEQLPDEESATESETAAPSVAENPISEDKTDSTADEVQSGDDVADEPSIEESAEVNQPENVEDEQAASVENDSVADQEPLDSGDLTEGQSLETAEELQPTKNKKPKYNYDLIIAAVVVLIVLIGGGVVVVRHDQQNAQIGTETTQKDTSKSKASSAKTSKKTKTDSKKNSSEKKKSSSEKKKTPEKVAAQWSDSQMKELADYMGVWQQAVGQTYVGTYDGGTPQHLTYKFPEALKKGKLDGHLKLDNKDVSFTWLPKADKKADYQVVAVATGSRQGSDAPTTYFFVIHDGQGTVYATETASGEDLTLSPTQNADLQNNFASIVNEQAESSSATSESQANITFNDGTTVSES</sequence>
<organism evidence="4 5">
    <name type="scientific">Weissella paramesenteroides</name>
    <name type="common">Leuconostoc paramesenteroides</name>
    <dbReference type="NCBI Taxonomy" id="1249"/>
    <lineage>
        <taxon>Bacteria</taxon>
        <taxon>Bacillati</taxon>
        <taxon>Bacillota</taxon>
        <taxon>Bacilli</taxon>
        <taxon>Lactobacillales</taxon>
        <taxon>Lactobacillaceae</taxon>
        <taxon>Weissella</taxon>
    </lineage>
</organism>
<feature type="domain" description="DUF4767" evidence="3">
    <location>
        <begin position="226"/>
        <end position="360"/>
    </location>
</feature>
<evidence type="ECO:0000256" key="2">
    <source>
        <dbReference type="SAM" id="Phobius"/>
    </source>
</evidence>
<dbReference type="Proteomes" id="UP001215461">
    <property type="component" value="Unassembled WGS sequence"/>
</dbReference>
<feature type="region of interest" description="Disordered" evidence="1">
    <location>
        <begin position="30"/>
        <end position="136"/>
    </location>
</feature>
<proteinExistence type="predicted"/>